<dbReference type="AlphaFoldDB" id="A0A4R3NVA2"/>
<evidence type="ECO:0000259" key="5">
    <source>
        <dbReference type="PROSITE" id="PS51935"/>
    </source>
</evidence>
<protein>
    <submittedName>
        <fullName evidence="6">NlpC/P60 family putative phage cell wall peptidase</fullName>
    </submittedName>
</protein>
<dbReference type="InterPro" id="IPR000064">
    <property type="entry name" value="NLP_P60_dom"/>
</dbReference>
<feature type="domain" description="NlpC/P60" evidence="5">
    <location>
        <begin position="2"/>
        <end position="142"/>
    </location>
</feature>
<evidence type="ECO:0000256" key="2">
    <source>
        <dbReference type="ARBA" id="ARBA00022670"/>
    </source>
</evidence>
<dbReference type="OrthoDB" id="6058745at2"/>
<evidence type="ECO:0000313" key="7">
    <source>
        <dbReference type="Proteomes" id="UP000295097"/>
    </source>
</evidence>
<accession>A0A4R3NVA2</accession>
<sequence length="145" mass="16175">MITLQQCVVAEAENWLGTPYRHQSSSCGVGCDCLGLVRGVWKAVYGAAPSVDYPYAADWAEFGSEDRLQQAAELYCGMPVSQDFMIPGDLLLFRWRPQFPAKHIGILSGPEHFIHAYEKAGVVRSALVPGWRRKISAVYRFPVQI</sequence>
<dbReference type="EMBL" id="SMAR01000008">
    <property type="protein sequence ID" value="TCT40977.1"/>
    <property type="molecule type" value="Genomic_DNA"/>
</dbReference>
<proteinExistence type="inferred from homology"/>
<reference evidence="6 7" key="1">
    <citation type="submission" date="2019-03" db="EMBL/GenBank/DDBJ databases">
        <title>Freshwater and sediment microbial communities from various areas in North America, analyzing microbe dynamics in response to fracking.</title>
        <authorList>
            <person name="Lamendella R."/>
        </authorList>
    </citation>
    <scope>NUCLEOTIDE SEQUENCE [LARGE SCALE GENOMIC DNA]</scope>
    <source>
        <strain evidence="6 7">175.2</strain>
    </source>
</reference>
<gene>
    <name evidence="6" type="ORF">EDC90_1008117</name>
</gene>
<keyword evidence="2" id="KW-0645">Protease</keyword>
<dbReference type="SUPFAM" id="SSF54001">
    <property type="entry name" value="Cysteine proteinases"/>
    <property type="match status" value="1"/>
</dbReference>
<keyword evidence="3" id="KW-0378">Hydrolase</keyword>
<keyword evidence="4" id="KW-0788">Thiol protease</keyword>
<dbReference type="NCBIfam" id="TIGR02219">
    <property type="entry name" value="phage_NlpC_fam"/>
    <property type="match status" value="1"/>
</dbReference>
<dbReference type="Gene3D" id="3.90.1720.10">
    <property type="entry name" value="endopeptidase domain like (from Nostoc punctiforme)"/>
    <property type="match status" value="1"/>
</dbReference>
<name>A0A4R3NVA2_9HYPH</name>
<dbReference type="RefSeq" id="WP_132310235.1">
    <property type="nucleotide sequence ID" value="NZ_SMAR01000008.1"/>
</dbReference>
<dbReference type="PROSITE" id="PS51935">
    <property type="entry name" value="NLPC_P60"/>
    <property type="match status" value="1"/>
</dbReference>
<organism evidence="6 7">
    <name type="scientific">Martelella mediterranea</name>
    <dbReference type="NCBI Taxonomy" id="293089"/>
    <lineage>
        <taxon>Bacteria</taxon>
        <taxon>Pseudomonadati</taxon>
        <taxon>Pseudomonadota</taxon>
        <taxon>Alphaproteobacteria</taxon>
        <taxon>Hyphomicrobiales</taxon>
        <taxon>Aurantimonadaceae</taxon>
        <taxon>Martelella</taxon>
    </lineage>
</organism>
<comment type="caution">
    <text evidence="6">The sequence shown here is derived from an EMBL/GenBank/DDBJ whole genome shotgun (WGS) entry which is preliminary data.</text>
</comment>
<comment type="similarity">
    <text evidence="1">Belongs to the peptidase C40 family.</text>
</comment>
<keyword evidence="7" id="KW-1185">Reference proteome</keyword>
<evidence type="ECO:0000256" key="4">
    <source>
        <dbReference type="ARBA" id="ARBA00022807"/>
    </source>
</evidence>
<evidence type="ECO:0000313" key="6">
    <source>
        <dbReference type="EMBL" id="TCT40977.1"/>
    </source>
</evidence>
<evidence type="ECO:0000256" key="3">
    <source>
        <dbReference type="ARBA" id="ARBA00022801"/>
    </source>
</evidence>
<dbReference type="Pfam" id="PF00877">
    <property type="entry name" value="NLPC_P60"/>
    <property type="match status" value="1"/>
</dbReference>
<dbReference type="InterPro" id="IPR011929">
    <property type="entry name" value="Phage_pept_NlpC/P60"/>
</dbReference>
<dbReference type="GO" id="GO:0006508">
    <property type="term" value="P:proteolysis"/>
    <property type="evidence" value="ECO:0007669"/>
    <property type="project" value="UniProtKB-KW"/>
</dbReference>
<dbReference type="InterPro" id="IPR038765">
    <property type="entry name" value="Papain-like_cys_pep_sf"/>
</dbReference>
<dbReference type="Proteomes" id="UP000295097">
    <property type="component" value="Unassembled WGS sequence"/>
</dbReference>
<evidence type="ECO:0000256" key="1">
    <source>
        <dbReference type="ARBA" id="ARBA00007074"/>
    </source>
</evidence>
<dbReference type="GO" id="GO:0008234">
    <property type="term" value="F:cysteine-type peptidase activity"/>
    <property type="evidence" value="ECO:0007669"/>
    <property type="project" value="UniProtKB-KW"/>
</dbReference>